<dbReference type="Pfam" id="PF13614">
    <property type="entry name" value="AAA_31"/>
    <property type="match status" value="1"/>
</dbReference>
<dbReference type="PANTHER" id="PTHR13696">
    <property type="entry name" value="P-LOOP CONTAINING NUCLEOSIDE TRIPHOSPHATE HYDROLASE"/>
    <property type="match status" value="1"/>
</dbReference>
<dbReference type="CDD" id="cd02042">
    <property type="entry name" value="ParAB_family"/>
    <property type="match status" value="1"/>
</dbReference>
<dbReference type="RefSeq" id="WP_058592527.1">
    <property type="nucleotide sequence ID" value="NZ_CP041882.1"/>
</dbReference>
<dbReference type="EMBL" id="CP041882">
    <property type="protein sequence ID" value="QDR66018.1"/>
    <property type="molecule type" value="Genomic_DNA"/>
</dbReference>
<dbReference type="SUPFAM" id="SSF52540">
    <property type="entry name" value="P-loop containing nucleoside triphosphate hydrolases"/>
    <property type="match status" value="1"/>
</dbReference>
<feature type="domain" description="AAA" evidence="1">
    <location>
        <begin position="3"/>
        <end position="147"/>
    </location>
</feature>
<proteinExistence type="predicted"/>
<organism evidence="2">
    <name type="scientific">Mammaliicoccus sciuri</name>
    <name type="common">Staphylococcus sciuri</name>
    <dbReference type="NCBI Taxonomy" id="1296"/>
    <lineage>
        <taxon>Bacteria</taxon>
        <taxon>Bacillati</taxon>
        <taxon>Bacillota</taxon>
        <taxon>Bacilli</taxon>
        <taxon>Bacillales</taxon>
        <taxon>Staphylococcaceae</taxon>
        <taxon>Mammaliicoccus</taxon>
    </lineage>
</organism>
<evidence type="ECO:0000259" key="1">
    <source>
        <dbReference type="Pfam" id="PF13614"/>
    </source>
</evidence>
<dbReference type="PANTHER" id="PTHR13696:SF99">
    <property type="entry name" value="COBYRINIC ACID AC-DIAMIDE SYNTHASE"/>
    <property type="match status" value="1"/>
</dbReference>
<dbReference type="Gene3D" id="3.40.50.300">
    <property type="entry name" value="P-loop containing nucleotide triphosphate hydrolases"/>
    <property type="match status" value="1"/>
</dbReference>
<name>A0A517CM19_MAMSC</name>
<reference evidence="2" key="1">
    <citation type="submission" date="2019-07" db="EMBL/GenBank/DDBJ databases">
        <title>Draft Genome Sequence of Megaplasmid-Bearing Staphylococcus scuiri strain B9-58B Isolated from Retail Pork.</title>
        <authorList>
            <person name="Neyaz L."/>
            <person name="Karki A.B."/>
            <person name="Fakhr M.K."/>
        </authorList>
    </citation>
    <scope>NUCLEOTIDE SEQUENCE</scope>
    <source>
        <strain evidence="2">B9-58B</strain>
        <plasmid evidence="2">pSSLNP162</plasmid>
    </source>
</reference>
<dbReference type="InterPro" id="IPR027417">
    <property type="entry name" value="P-loop_NTPase"/>
</dbReference>
<gene>
    <name evidence="2" type="ORF">FPV13_14025</name>
</gene>
<protein>
    <submittedName>
        <fullName evidence="2">ParA family protein</fullName>
    </submittedName>
</protein>
<dbReference type="InterPro" id="IPR025669">
    <property type="entry name" value="AAA_dom"/>
</dbReference>
<sequence>MIIVTFNAVDGGVGKTTLSFNFAEYLALQGYKVLAIDKDHQCNFTNLYGIYDQENTVANIYTNGDDVDIVPVKENLDLIKGYMRLDEIEDSIVTNPNKYMMFYMWLEDNYQKLNLGEYDYVIIDTHPDFRVATRNAVAASHAIIAPVLDSDNTDSENLEYRLEEYKKETIDYRTRESLVTAKLFRVGNRVSHNTTVSRKFKKHIEGNDKYINYIPLKSIFNKSIADEKSVAQKYKDKDVTRDELKFKDEFNRLMNEIKEAVDKTV</sequence>
<geneLocation type="plasmid" evidence="2">
    <name>pSSLNP162</name>
</geneLocation>
<dbReference type="AlphaFoldDB" id="A0A517CM19"/>
<accession>A0A517CM19</accession>
<keyword evidence="2" id="KW-0614">Plasmid</keyword>
<dbReference type="InterPro" id="IPR050678">
    <property type="entry name" value="DNA_Partitioning_ATPase"/>
</dbReference>
<evidence type="ECO:0000313" key="2">
    <source>
        <dbReference type="EMBL" id="QDR66018.1"/>
    </source>
</evidence>